<dbReference type="PANTHER" id="PTHR33116">
    <property type="entry name" value="REVERSE TRANSCRIPTASE ZINC-BINDING DOMAIN-CONTAINING PROTEIN-RELATED-RELATED"/>
    <property type="match status" value="1"/>
</dbReference>
<reference evidence="3" key="2">
    <citation type="submission" date="2025-08" db="UniProtKB">
        <authorList>
            <consortium name="RefSeq"/>
        </authorList>
    </citation>
    <scope>IDENTIFICATION</scope>
    <source>
        <tissue evidence="3">Leaf</tissue>
    </source>
</reference>
<organism evidence="2 3">
    <name type="scientific">Camelina sativa</name>
    <name type="common">False flax</name>
    <name type="synonym">Myagrum sativum</name>
    <dbReference type="NCBI Taxonomy" id="90675"/>
    <lineage>
        <taxon>Eukaryota</taxon>
        <taxon>Viridiplantae</taxon>
        <taxon>Streptophyta</taxon>
        <taxon>Embryophyta</taxon>
        <taxon>Tracheophyta</taxon>
        <taxon>Spermatophyta</taxon>
        <taxon>Magnoliopsida</taxon>
        <taxon>eudicotyledons</taxon>
        <taxon>Gunneridae</taxon>
        <taxon>Pentapetalae</taxon>
        <taxon>rosids</taxon>
        <taxon>malvids</taxon>
        <taxon>Brassicales</taxon>
        <taxon>Brassicaceae</taxon>
        <taxon>Camelineae</taxon>
        <taxon>Camelina</taxon>
    </lineage>
</organism>
<dbReference type="RefSeq" id="XP_010480532.1">
    <property type="nucleotide sequence ID" value="XM_010482230.1"/>
</dbReference>
<name>A0ABM0X4J4_CAMSA</name>
<dbReference type="InterPro" id="IPR026960">
    <property type="entry name" value="RVT-Znf"/>
</dbReference>
<accession>A0ABM0X4J4</accession>
<evidence type="ECO:0000313" key="3">
    <source>
        <dbReference type="RefSeq" id="XP_010480532.1"/>
    </source>
</evidence>
<evidence type="ECO:0000313" key="2">
    <source>
        <dbReference type="Proteomes" id="UP000694864"/>
    </source>
</evidence>
<evidence type="ECO:0000259" key="1">
    <source>
        <dbReference type="Pfam" id="PF13966"/>
    </source>
</evidence>
<reference evidence="2" key="1">
    <citation type="journal article" date="2014" name="Nat. Commun.">
        <title>The emerging biofuel crop Camelina sativa retains a highly undifferentiated hexaploid genome structure.</title>
        <authorList>
            <person name="Kagale S."/>
            <person name="Koh C."/>
            <person name="Nixon J."/>
            <person name="Bollina V."/>
            <person name="Clarke W.E."/>
            <person name="Tuteja R."/>
            <person name="Spillane C."/>
            <person name="Robinson S.J."/>
            <person name="Links M.G."/>
            <person name="Clarke C."/>
            <person name="Higgins E.E."/>
            <person name="Huebert T."/>
            <person name="Sharpe A.G."/>
            <person name="Parkin I.A."/>
        </authorList>
    </citation>
    <scope>NUCLEOTIDE SEQUENCE [LARGE SCALE GENOMIC DNA]</scope>
    <source>
        <strain evidence="2">cv. DH55</strain>
    </source>
</reference>
<feature type="domain" description="Reverse transcriptase zinc-binding" evidence="1">
    <location>
        <begin position="126"/>
        <end position="210"/>
    </location>
</feature>
<dbReference type="PANTHER" id="PTHR33116:SF84">
    <property type="entry name" value="RNA-DIRECTED DNA POLYMERASE"/>
    <property type="match status" value="1"/>
</dbReference>
<dbReference type="Pfam" id="PF13966">
    <property type="entry name" value="zf-RVT"/>
    <property type="match status" value="1"/>
</dbReference>
<gene>
    <name evidence="3" type="primary">LOC104759286</name>
</gene>
<keyword evidence="2" id="KW-1185">Reference proteome</keyword>
<dbReference type="GeneID" id="104759286"/>
<proteinExistence type="predicted"/>
<protein>
    <submittedName>
        <fullName evidence="3">Uncharacterized protein LOC104759286</fullName>
    </submittedName>
</protein>
<sequence>MEFRNSGSWIWKSIGKLRHLARPFIVYKLGTGITCNFWSDNWTGMGSLLEITQGRGPAATGLPKNAVVAEALREGQWWISQSRSRNPIIQLVKQCLPLPSVVDTRHDGEDDCFLWKVGEAEPSDIFSTATTWDHLNPPLDTKDWYEAVWFKEKIPKHAFVAWLAALNRLTTKDRLISWGLAVPPHCLLCGNHEESRQHLFFDCVYAEQVWQYFYSRAAVTPPNLFLDALVWLKRPCRNRNVAAILKLTFQASIYLLWKERNSRLHTSTSRPPVNLIQEIKVIIRSRLEPFSRIQNARQVLLVWRHAVSPAISDATVVRQYE</sequence>
<dbReference type="Proteomes" id="UP000694864">
    <property type="component" value="Chromosome 17"/>
</dbReference>